<dbReference type="STRING" id="907348.TresaDRAFT_0475"/>
<evidence type="ECO:0000256" key="1">
    <source>
        <dbReference type="ARBA" id="ARBA00004429"/>
    </source>
</evidence>
<keyword evidence="12" id="KW-1185">Reference proteome</keyword>
<gene>
    <name evidence="11" type="ORF">TresaDRAFT_0475</name>
</gene>
<evidence type="ECO:0000256" key="9">
    <source>
        <dbReference type="RuleBase" id="RU361157"/>
    </source>
</evidence>
<dbReference type="PANTHER" id="PTHR30413">
    <property type="entry name" value="INNER MEMBRANE TRANSPORT PERMEASE"/>
    <property type="match status" value="1"/>
</dbReference>
<dbReference type="eggNOG" id="COG1682">
    <property type="taxonomic scope" value="Bacteria"/>
</dbReference>
<dbReference type="PANTHER" id="PTHR30413:SF8">
    <property type="entry name" value="TRANSPORT PERMEASE PROTEIN"/>
    <property type="match status" value="1"/>
</dbReference>
<evidence type="ECO:0000256" key="8">
    <source>
        <dbReference type="ARBA" id="ARBA00023136"/>
    </source>
</evidence>
<keyword evidence="4 9" id="KW-1003">Cell membrane</keyword>
<dbReference type="GO" id="GO:0140359">
    <property type="term" value="F:ABC-type transporter activity"/>
    <property type="evidence" value="ECO:0007669"/>
    <property type="project" value="InterPro"/>
</dbReference>
<dbReference type="GO" id="GO:0015920">
    <property type="term" value="P:lipopolysaccharide transport"/>
    <property type="evidence" value="ECO:0007669"/>
    <property type="project" value="TreeGrafter"/>
</dbReference>
<dbReference type="EMBL" id="AGRW01000055">
    <property type="protein sequence ID" value="EIC00381.1"/>
    <property type="molecule type" value="Genomic_DNA"/>
</dbReference>
<keyword evidence="3 9" id="KW-0813">Transport</keyword>
<dbReference type="OrthoDB" id="9786910at2"/>
<feature type="transmembrane region" description="Helical" evidence="9">
    <location>
        <begin position="58"/>
        <end position="82"/>
    </location>
</feature>
<evidence type="ECO:0000256" key="7">
    <source>
        <dbReference type="ARBA" id="ARBA00022989"/>
    </source>
</evidence>
<feature type="transmembrane region" description="Helical" evidence="9">
    <location>
        <begin position="165"/>
        <end position="184"/>
    </location>
</feature>
<name>H7EPI0_9SPIR</name>
<feature type="transmembrane region" description="Helical" evidence="9">
    <location>
        <begin position="24"/>
        <end position="46"/>
    </location>
</feature>
<dbReference type="InterPro" id="IPR047817">
    <property type="entry name" value="ABC2_TM_bact-type"/>
</dbReference>
<protein>
    <recommendedName>
        <fullName evidence="9">Transport permease protein</fullName>
    </recommendedName>
</protein>
<comment type="subcellular location">
    <subcellularLocation>
        <location evidence="1">Cell inner membrane</location>
        <topology evidence="1">Multi-pass membrane protein</topology>
    </subcellularLocation>
    <subcellularLocation>
        <location evidence="9">Cell membrane</location>
        <topology evidence="9">Multi-pass membrane protein</topology>
    </subcellularLocation>
</comment>
<dbReference type="PROSITE" id="PS51012">
    <property type="entry name" value="ABC_TM2"/>
    <property type="match status" value="1"/>
</dbReference>
<dbReference type="AlphaFoldDB" id="H7EPI0"/>
<dbReference type="PATRIC" id="fig|907348.3.peg.2881"/>
<evidence type="ECO:0000256" key="3">
    <source>
        <dbReference type="ARBA" id="ARBA00022448"/>
    </source>
</evidence>
<evidence type="ECO:0000313" key="11">
    <source>
        <dbReference type="EMBL" id="EIC00381.1"/>
    </source>
</evidence>
<evidence type="ECO:0000256" key="2">
    <source>
        <dbReference type="ARBA" id="ARBA00007783"/>
    </source>
</evidence>
<feature type="transmembrane region" description="Helical" evidence="9">
    <location>
        <begin position="131"/>
        <end position="153"/>
    </location>
</feature>
<reference evidence="11 12" key="1">
    <citation type="submission" date="2011-09" db="EMBL/GenBank/DDBJ databases">
        <title>The draft genome of Treponema saccharophilum DSM 2985.</title>
        <authorList>
            <consortium name="US DOE Joint Genome Institute (JGI-PGF)"/>
            <person name="Lucas S."/>
            <person name="Copeland A."/>
            <person name="Lapidus A."/>
            <person name="Glavina del Rio T."/>
            <person name="Dalin E."/>
            <person name="Tice H."/>
            <person name="Bruce D."/>
            <person name="Goodwin L."/>
            <person name="Pitluck S."/>
            <person name="Peters L."/>
            <person name="Kyrpides N."/>
            <person name="Mavromatis K."/>
            <person name="Ivanova N."/>
            <person name="Markowitz V."/>
            <person name="Cheng J.-F."/>
            <person name="Hugenholtz P."/>
            <person name="Woyke T."/>
            <person name="Wu D."/>
            <person name="Gronow S."/>
            <person name="Wellnitz S."/>
            <person name="Brambilla E."/>
            <person name="Klenk H.-P."/>
            <person name="Eisen J.A."/>
        </authorList>
    </citation>
    <scope>NUCLEOTIDE SEQUENCE [LARGE SCALE GENOMIC DNA]</scope>
    <source>
        <strain evidence="11 12">DSM 2985</strain>
    </source>
</reference>
<dbReference type="GO" id="GO:0005886">
    <property type="term" value="C:plasma membrane"/>
    <property type="evidence" value="ECO:0007669"/>
    <property type="project" value="UniProtKB-SubCell"/>
</dbReference>
<dbReference type="Pfam" id="PF01061">
    <property type="entry name" value="ABC2_membrane"/>
    <property type="match status" value="1"/>
</dbReference>
<keyword evidence="6 9" id="KW-0812">Transmembrane</keyword>
<evidence type="ECO:0000259" key="10">
    <source>
        <dbReference type="PROSITE" id="PS51012"/>
    </source>
</evidence>
<comment type="caution">
    <text evidence="11">The sequence shown here is derived from an EMBL/GenBank/DDBJ whole genome shotgun (WGS) entry which is preliminary data.</text>
</comment>
<sequence>MNKYRGLVKQLVTRDIKLKYRRSVLGYVWSVMNPLMTMIVLTIVFSTFFKFEIQNFPVYLLCGSVIFGYYSTATTGACSSIIENGSLIRKTYVPKYIFVFSKVTSAFVDFLFSLAALVFVMIFTHAKFSPINIMFIIPSLEIYIFSIGMGLLLSQANVFFRDVQYIYSVIVTALNYLTPLFYPIEILPEQVKFFVTHFNPLYLYVQQFRDCVYNCQMLDWNLVLSGFLWGVGAVVIGAFFFRKNQDKFILYI</sequence>
<accession>H7EPI0</accession>
<feature type="transmembrane region" description="Helical" evidence="9">
    <location>
        <begin position="103"/>
        <end position="125"/>
    </location>
</feature>
<dbReference type="Proteomes" id="UP000003571">
    <property type="component" value="Unassembled WGS sequence"/>
</dbReference>
<feature type="domain" description="ABC transmembrane type-2" evidence="10">
    <location>
        <begin position="25"/>
        <end position="244"/>
    </location>
</feature>
<dbReference type="InterPro" id="IPR013525">
    <property type="entry name" value="ABC2_TM"/>
</dbReference>
<evidence type="ECO:0000313" key="12">
    <source>
        <dbReference type="Proteomes" id="UP000003571"/>
    </source>
</evidence>
<comment type="similarity">
    <text evidence="2 9">Belongs to the ABC-2 integral membrane protein family.</text>
</comment>
<evidence type="ECO:0000256" key="6">
    <source>
        <dbReference type="ARBA" id="ARBA00022692"/>
    </source>
</evidence>
<keyword evidence="5" id="KW-0997">Cell inner membrane</keyword>
<evidence type="ECO:0000256" key="5">
    <source>
        <dbReference type="ARBA" id="ARBA00022519"/>
    </source>
</evidence>
<evidence type="ECO:0000256" key="4">
    <source>
        <dbReference type="ARBA" id="ARBA00022475"/>
    </source>
</evidence>
<feature type="transmembrane region" description="Helical" evidence="9">
    <location>
        <begin position="222"/>
        <end position="241"/>
    </location>
</feature>
<proteinExistence type="inferred from homology"/>
<organism evidence="11 12">
    <name type="scientific">Treponema saccharophilum DSM 2985</name>
    <dbReference type="NCBI Taxonomy" id="907348"/>
    <lineage>
        <taxon>Bacteria</taxon>
        <taxon>Pseudomonadati</taxon>
        <taxon>Spirochaetota</taxon>
        <taxon>Spirochaetia</taxon>
        <taxon>Spirochaetales</taxon>
        <taxon>Treponemataceae</taxon>
        <taxon>Treponema</taxon>
    </lineage>
</organism>
<keyword evidence="7 9" id="KW-1133">Transmembrane helix</keyword>
<keyword evidence="8 9" id="KW-0472">Membrane</keyword>